<dbReference type="AlphaFoldDB" id="A0A7V3ZJX1"/>
<gene>
    <name evidence="1" type="ORF">ENU78_07480</name>
</gene>
<proteinExistence type="predicted"/>
<evidence type="ECO:0000313" key="1">
    <source>
        <dbReference type="EMBL" id="HGK24250.1"/>
    </source>
</evidence>
<dbReference type="PRINTS" id="PR00420">
    <property type="entry name" value="RNGMNOXGNASE"/>
</dbReference>
<reference evidence="1" key="1">
    <citation type="journal article" date="2020" name="mSystems">
        <title>Genome- and Community-Level Interaction Insights into Carbon Utilization and Element Cycling Functions of Hydrothermarchaeota in Hydrothermal Sediment.</title>
        <authorList>
            <person name="Zhou Z."/>
            <person name="Liu Y."/>
            <person name="Xu W."/>
            <person name="Pan J."/>
            <person name="Luo Z.H."/>
            <person name="Li M."/>
        </authorList>
    </citation>
    <scope>NUCLEOTIDE SEQUENCE [LARGE SCALE GENOMIC DNA]</scope>
    <source>
        <strain evidence="1">SpSt-70</strain>
    </source>
</reference>
<dbReference type="PANTHER" id="PTHR42685:SF22">
    <property type="entry name" value="CONDITIONED MEDIUM FACTOR RECEPTOR 1"/>
    <property type="match status" value="1"/>
</dbReference>
<comment type="caution">
    <text evidence="1">The sequence shown here is derived from an EMBL/GenBank/DDBJ whole genome shotgun (WGS) entry which is preliminary data.</text>
</comment>
<dbReference type="Gene3D" id="3.50.50.60">
    <property type="entry name" value="FAD/NAD(P)-binding domain"/>
    <property type="match status" value="1"/>
</dbReference>
<accession>A0A7V3ZJX1</accession>
<sequence>MIWDLVIVGGGPVGSFAGYLAGKNNIKTLIIEEHSKIGEPLHCLGKLSIHAFEEFPLPKESIRNSLKGGYFFFPNGNFIKLKKSKPDSYILDRSLFDKNMAELAGKNGCTLLLSAKAIGIEIENEATRLIIEEKNRRRKIEAKVIINAEGAKRQFAKRLGLKPNPYLVSLQYEVIGLELLDKECVEVYLGSTYSKGFFLWVSPYGNLTKIGVAVQPNENPKIFLDKFLNNLKKTRNSGIEIIKSYGGIIPILGPYEEYYYPNILIVGDAAGYNKSTTGGGIYFGLQGAQIAIEQVKKYLEDNNINHLKTFPKLTYKKFGKELKFTKIVRKFLNQLSDSDLNEIYKIINSEEIIRNIENFGDTAYQTSVLKTIPNLLKNKEFYKLSKFTPKILKSIF</sequence>
<dbReference type="RefSeq" id="WP_012548100.1">
    <property type="nucleotide sequence ID" value="NZ_VTFL01000003.1"/>
</dbReference>
<dbReference type="Pfam" id="PF12831">
    <property type="entry name" value="FAD_oxidored"/>
    <property type="match status" value="1"/>
</dbReference>
<dbReference type="InterPro" id="IPR050407">
    <property type="entry name" value="Geranylgeranyl_reductase"/>
</dbReference>
<name>A0A7V3ZJX1_DICTH</name>
<dbReference type="SUPFAM" id="SSF51905">
    <property type="entry name" value="FAD/NAD(P)-binding domain"/>
    <property type="match status" value="1"/>
</dbReference>
<dbReference type="NCBIfam" id="TIGR02032">
    <property type="entry name" value="GG-red-SF"/>
    <property type="match status" value="1"/>
</dbReference>
<dbReference type="InterPro" id="IPR036188">
    <property type="entry name" value="FAD/NAD-bd_sf"/>
</dbReference>
<dbReference type="EMBL" id="DTDV01000019">
    <property type="protein sequence ID" value="HGK24250.1"/>
    <property type="molecule type" value="Genomic_DNA"/>
</dbReference>
<dbReference type="OMA" id="YPVQCAG"/>
<organism evidence="1">
    <name type="scientific">Dictyoglomus thermophilum</name>
    <dbReference type="NCBI Taxonomy" id="14"/>
    <lineage>
        <taxon>Bacteria</taxon>
        <taxon>Pseudomonadati</taxon>
        <taxon>Dictyoglomota</taxon>
        <taxon>Dictyoglomia</taxon>
        <taxon>Dictyoglomales</taxon>
        <taxon>Dictyoglomaceae</taxon>
        <taxon>Dictyoglomus</taxon>
    </lineage>
</organism>
<dbReference type="GO" id="GO:0016628">
    <property type="term" value="F:oxidoreductase activity, acting on the CH-CH group of donors, NAD or NADP as acceptor"/>
    <property type="evidence" value="ECO:0007669"/>
    <property type="project" value="InterPro"/>
</dbReference>
<dbReference type="InterPro" id="IPR011777">
    <property type="entry name" value="Geranylgeranyl_Rdtase_fam"/>
</dbReference>
<dbReference type="PANTHER" id="PTHR42685">
    <property type="entry name" value="GERANYLGERANYL DIPHOSPHATE REDUCTASE"/>
    <property type="match status" value="1"/>
</dbReference>
<protein>
    <submittedName>
        <fullName evidence="1">NAD(P)/FAD-dependent oxidoreductase</fullName>
    </submittedName>
</protein>